<dbReference type="UniPathway" id="UPA00135">
    <property type="reaction ID" value="UER00196"/>
</dbReference>
<dbReference type="Pfam" id="PF00389">
    <property type="entry name" value="2-Hacid_dh"/>
    <property type="match status" value="1"/>
</dbReference>
<evidence type="ECO:0000256" key="12">
    <source>
        <dbReference type="ARBA" id="ARBA00048126"/>
    </source>
</evidence>
<comment type="catalytic activity">
    <reaction evidence="13">
        <text>(2R)-3-phosphoglycerate + NAD(+) = 3-phosphooxypyruvate + NADH + H(+)</text>
        <dbReference type="Rhea" id="RHEA:12641"/>
        <dbReference type="ChEBI" id="CHEBI:15378"/>
        <dbReference type="ChEBI" id="CHEBI:18110"/>
        <dbReference type="ChEBI" id="CHEBI:57540"/>
        <dbReference type="ChEBI" id="CHEBI:57945"/>
        <dbReference type="ChEBI" id="CHEBI:58272"/>
        <dbReference type="EC" id="1.1.1.95"/>
    </reaction>
</comment>
<dbReference type="InterPro" id="IPR006140">
    <property type="entry name" value="D-isomer_DH_NAD-bd"/>
</dbReference>
<dbReference type="NCBIfam" id="TIGR01488">
    <property type="entry name" value="HAD-SF-IB"/>
    <property type="match status" value="1"/>
</dbReference>
<proteinExistence type="inferred from homology"/>
<accession>A0A0G0BGL6</accession>
<dbReference type="PROSITE" id="PS00065">
    <property type="entry name" value="D_2_HYDROXYACID_DH_1"/>
    <property type="match status" value="1"/>
</dbReference>
<dbReference type="EC" id="1.1.1.95" evidence="5"/>
<dbReference type="GO" id="GO:0006564">
    <property type="term" value="P:L-serine biosynthetic process"/>
    <property type="evidence" value="ECO:0007669"/>
    <property type="project" value="UniProtKB-KW"/>
</dbReference>
<dbReference type="InterPro" id="IPR023214">
    <property type="entry name" value="HAD_sf"/>
</dbReference>
<evidence type="ECO:0000259" key="14">
    <source>
        <dbReference type="PROSITE" id="PS51671"/>
    </source>
</evidence>
<dbReference type="SUPFAM" id="SSF51735">
    <property type="entry name" value="NAD(P)-binding Rossmann-fold domains"/>
    <property type="match status" value="1"/>
</dbReference>
<dbReference type="GO" id="GO:0004617">
    <property type="term" value="F:phosphoglycerate dehydrogenase activity"/>
    <property type="evidence" value="ECO:0007669"/>
    <property type="project" value="UniProtKB-EC"/>
</dbReference>
<dbReference type="PANTHER" id="PTHR42789">
    <property type="entry name" value="D-ISOMER SPECIFIC 2-HYDROXYACID DEHYDROGENASE FAMILY PROTEIN (AFU_ORTHOLOGUE AFUA_6G10090)"/>
    <property type="match status" value="1"/>
</dbReference>
<evidence type="ECO:0000256" key="10">
    <source>
        <dbReference type="ARBA" id="ARBA00023299"/>
    </source>
</evidence>
<dbReference type="FunFam" id="3.40.50.720:FF:000041">
    <property type="entry name" value="D-3-phosphoglycerate dehydrogenase"/>
    <property type="match status" value="1"/>
</dbReference>
<gene>
    <name evidence="15" type="ORF">UR63_C0001G0029</name>
</gene>
<dbReference type="PATRIC" id="fig|1618485.3.peg.29"/>
<dbReference type="InterPro" id="IPR029752">
    <property type="entry name" value="D-isomer_DH_CS1"/>
</dbReference>
<keyword evidence="8" id="KW-0560">Oxidoreductase</keyword>
<keyword evidence="7" id="KW-0028">Amino-acid biosynthesis</keyword>
<dbReference type="GO" id="GO:0047545">
    <property type="term" value="F:(S)-2-hydroxyglutarate dehydrogenase activity"/>
    <property type="evidence" value="ECO:0007669"/>
    <property type="project" value="UniProtKB-ARBA"/>
</dbReference>
<dbReference type="NCBIfam" id="NF008759">
    <property type="entry name" value="PRK11790.1"/>
    <property type="match status" value="1"/>
</dbReference>
<evidence type="ECO:0000256" key="4">
    <source>
        <dbReference type="ARBA" id="ARBA00013001"/>
    </source>
</evidence>
<dbReference type="InterPro" id="IPR050857">
    <property type="entry name" value="D-2-hydroxyacid_DH"/>
</dbReference>
<evidence type="ECO:0000256" key="1">
    <source>
        <dbReference type="ARBA" id="ARBA00003800"/>
    </source>
</evidence>
<name>A0A0G0BGL6_9BACT</name>
<dbReference type="Proteomes" id="UP000034127">
    <property type="component" value="Unassembled WGS sequence"/>
</dbReference>
<keyword evidence="9" id="KW-0520">NAD</keyword>
<organism evidence="15 16">
    <name type="scientific">Candidatus Roizmanbacteria bacterium GW2011_GWC2_35_12</name>
    <dbReference type="NCBI Taxonomy" id="1618485"/>
    <lineage>
        <taxon>Bacteria</taxon>
        <taxon>Candidatus Roizmaniibacteriota</taxon>
    </lineage>
</organism>
<comment type="similarity">
    <text evidence="3">Belongs to the D-isomer specific 2-hydroxyacid dehydrogenase family.</text>
</comment>
<protein>
    <recommendedName>
        <fullName evidence="6">D-3-phosphoglycerate dehydrogenase</fullName>
        <ecNumber evidence="4">1.1.1.399</ecNumber>
        <ecNumber evidence="5">1.1.1.95</ecNumber>
    </recommendedName>
    <alternativeName>
        <fullName evidence="11">2-oxoglutarate reductase</fullName>
    </alternativeName>
</protein>
<dbReference type="InterPro" id="IPR006139">
    <property type="entry name" value="D-isomer_2_OHA_DH_cat_dom"/>
</dbReference>
<evidence type="ECO:0000313" key="15">
    <source>
        <dbReference type="EMBL" id="KKP68579.1"/>
    </source>
</evidence>
<evidence type="ECO:0000256" key="13">
    <source>
        <dbReference type="ARBA" id="ARBA00048731"/>
    </source>
</evidence>
<dbReference type="GO" id="GO:0051287">
    <property type="term" value="F:NAD binding"/>
    <property type="evidence" value="ECO:0007669"/>
    <property type="project" value="InterPro"/>
</dbReference>
<dbReference type="EMBL" id="LBPX01000001">
    <property type="protein sequence ID" value="KKP68579.1"/>
    <property type="molecule type" value="Genomic_DNA"/>
</dbReference>
<evidence type="ECO:0000313" key="16">
    <source>
        <dbReference type="Proteomes" id="UP000034127"/>
    </source>
</evidence>
<dbReference type="InterPro" id="IPR036412">
    <property type="entry name" value="HAD-like_sf"/>
</dbReference>
<comment type="function">
    <text evidence="1">Catalyzes the reversible oxidation of 3-phospho-D-glycerate to 3-phosphonooxypyruvate, the first step of the phosphorylated L-serine biosynthesis pathway. Also catalyzes the reversible oxidation of 2-hydroxyglutarate to 2-oxoglutarate.</text>
</comment>
<dbReference type="InterPro" id="IPR036291">
    <property type="entry name" value="NAD(P)-bd_dom_sf"/>
</dbReference>
<evidence type="ECO:0000256" key="3">
    <source>
        <dbReference type="ARBA" id="ARBA00005854"/>
    </source>
</evidence>
<dbReference type="InterPro" id="IPR054480">
    <property type="entry name" value="AHAS_small-like_ACT"/>
</dbReference>
<evidence type="ECO:0000256" key="8">
    <source>
        <dbReference type="ARBA" id="ARBA00023002"/>
    </source>
</evidence>
<dbReference type="SUPFAM" id="SSF56784">
    <property type="entry name" value="HAD-like"/>
    <property type="match status" value="1"/>
</dbReference>
<keyword evidence="10" id="KW-0718">Serine biosynthesis</keyword>
<dbReference type="Gene3D" id="3.40.50.1000">
    <property type="entry name" value="HAD superfamily/HAD-like"/>
    <property type="match status" value="1"/>
</dbReference>
<sequence>MYKNRIFFIIDFDSTFVQVEALDELANIALQKNLRKKEILEKIKKITKAGMEGKIPFNQSLKKRIKLISANKNDLSKLVRLLKRKITVSIARNKEFFKKYSNNIYIVSGGFREYIMPLFIPLGISENNIFANEFIFDYRGKIIGFDKKNLLSQDEGKIKQIKALNLPGKIYVIGDSYTDYQIKKVGLSDKFFVFCENVKRDSVIKKADYVLPNFDEFLYLLHLPRSYSYPKNRIKVLLLENIDQAAVDLFINEGYQVETLPNALNEDELIKKIADISILGIRSRTKVTYEVLAKAKKLLVIGAFCIGTNQIDLRTASQNGIITFNAPYSNTRSVVELIIGEIIMLSRKIFEKNTKMHKNIWDKSVKNCYEIRGKKLGIIGYGNVGSQLSVLAENLGTEVYFYDIIDKLALGNAKKCETLQELLKKADIITLHVDGRAANKNLIGKAEFKLMRDGVLFLNSSRGFITDIKALTNNIRNKKITGAAIDVFPNEPKTNKEIFNCQLQNFSNVVLTPHIGGNTVEAQKNIGEFVTKKIIENVNTGNTMLSVNFPNIQLIQQKDFHRLIHIHQNVPGILAKINSVLGENNINIEGQYLKTNEDIGYVITDVNKQYPQKAIDRLKKIPETIKFRILY</sequence>
<dbReference type="Gene3D" id="3.40.50.720">
    <property type="entry name" value="NAD(P)-binding Rossmann-like Domain"/>
    <property type="match status" value="2"/>
</dbReference>
<dbReference type="EC" id="1.1.1.399" evidence="4"/>
<evidence type="ECO:0000256" key="7">
    <source>
        <dbReference type="ARBA" id="ARBA00022605"/>
    </source>
</evidence>
<evidence type="ECO:0000256" key="5">
    <source>
        <dbReference type="ARBA" id="ARBA00013143"/>
    </source>
</evidence>
<dbReference type="Gene3D" id="3.30.70.260">
    <property type="match status" value="1"/>
</dbReference>
<comment type="pathway">
    <text evidence="2">Amino-acid biosynthesis; L-serine biosynthesis; L-serine from 3-phospho-D-glycerate: step 1/3.</text>
</comment>
<reference evidence="15 16" key="1">
    <citation type="journal article" date="2015" name="Nature">
        <title>rRNA introns, odd ribosomes, and small enigmatic genomes across a large radiation of phyla.</title>
        <authorList>
            <person name="Brown C.T."/>
            <person name="Hug L.A."/>
            <person name="Thomas B.C."/>
            <person name="Sharon I."/>
            <person name="Castelle C.J."/>
            <person name="Singh A."/>
            <person name="Wilkins M.J."/>
            <person name="Williams K.H."/>
            <person name="Banfield J.F."/>
        </authorList>
    </citation>
    <scope>NUCLEOTIDE SEQUENCE [LARGE SCALE GENOMIC DNA]</scope>
</reference>
<dbReference type="Pfam" id="PF22629">
    <property type="entry name" value="ACT_AHAS_ss"/>
    <property type="match status" value="1"/>
</dbReference>
<dbReference type="InterPro" id="IPR045865">
    <property type="entry name" value="ACT-like_dom_sf"/>
</dbReference>
<dbReference type="PROSITE" id="PS00671">
    <property type="entry name" value="D_2_HYDROXYACID_DH_3"/>
    <property type="match status" value="1"/>
</dbReference>
<dbReference type="AlphaFoldDB" id="A0A0G0BGL6"/>
<evidence type="ECO:0000256" key="2">
    <source>
        <dbReference type="ARBA" id="ARBA00005216"/>
    </source>
</evidence>
<dbReference type="CDD" id="cd12176">
    <property type="entry name" value="PGDH_3"/>
    <property type="match status" value="1"/>
</dbReference>
<dbReference type="CDD" id="cd04901">
    <property type="entry name" value="ACT_3PGDH"/>
    <property type="match status" value="1"/>
</dbReference>
<dbReference type="PANTHER" id="PTHR42789:SF1">
    <property type="entry name" value="D-ISOMER SPECIFIC 2-HYDROXYACID DEHYDROGENASE FAMILY PROTEIN (AFU_ORTHOLOGUE AFUA_6G10090)"/>
    <property type="match status" value="1"/>
</dbReference>
<dbReference type="Pfam" id="PF02826">
    <property type="entry name" value="2-Hacid_dh_C"/>
    <property type="match status" value="1"/>
</dbReference>
<feature type="domain" description="ACT" evidence="14">
    <location>
        <begin position="562"/>
        <end position="631"/>
    </location>
</feature>
<comment type="caution">
    <text evidence="15">The sequence shown here is derived from an EMBL/GenBank/DDBJ whole genome shotgun (WGS) entry which is preliminary data.</text>
</comment>
<dbReference type="SUPFAM" id="SSF55021">
    <property type="entry name" value="ACT-like"/>
    <property type="match status" value="1"/>
</dbReference>
<comment type="catalytic activity">
    <reaction evidence="12">
        <text>(R)-2-hydroxyglutarate + NAD(+) = 2-oxoglutarate + NADH + H(+)</text>
        <dbReference type="Rhea" id="RHEA:49612"/>
        <dbReference type="ChEBI" id="CHEBI:15378"/>
        <dbReference type="ChEBI" id="CHEBI:15801"/>
        <dbReference type="ChEBI" id="CHEBI:16810"/>
        <dbReference type="ChEBI" id="CHEBI:57540"/>
        <dbReference type="ChEBI" id="CHEBI:57945"/>
        <dbReference type="EC" id="1.1.1.399"/>
    </reaction>
</comment>
<dbReference type="InterPro" id="IPR002912">
    <property type="entry name" value="ACT_dom"/>
</dbReference>
<dbReference type="InterPro" id="IPR029753">
    <property type="entry name" value="D-isomer_DH_CS"/>
</dbReference>
<dbReference type="Gene3D" id="1.10.150.210">
    <property type="entry name" value="Phosphoserine phosphatase, domain 2"/>
    <property type="match status" value="1"/>
</dbReference>
<evidence type="ECO:0000256" key="11">
    <source>
        <dbReference type="ARBA" id="ARBA00030455"/>
    </source>
</evidence>
<evidence type="ECO:0000256" key="6">
    <source>
        <dbReference type="ARBA" id="ARBA00021582"/>
    </source>
</evidence>
<dbReference type="SUPFAM" id="SSF52283">
    <property type="entry name" value="Formate/glycerate dehydrogenase catalytic domain-like"/>
    <property type="match status" value="1"/>
</dbReference>
<dbReference type="PROSITE" id="PS51671">
    <property type="entry name" value="ACT"/>
    <property type="match status" value="1"/>
</dbReference>
<evidence type="ECO:0000256" key="9">
    <source>
        <dbReference type="ARBA" id="ARBA00023027"/>
    </source>
</evidence>